<dbReference type="RefSeq" id="WP_195190701.1">
    <property type="nucleotide sequence ID" value="NZ_JADMUL010000002.1"/>
</dbReference>
<dbReference type="AlphaFoldDB" id="A0AAW6FMU0"/>
<dbReference type="Proteomes" id="UP001220658">
    <property type="component" value="Unassembled WGS sequence"/>
</dbReference>
<comment type="caution">
    <text evidence="1">The sequence shown here is derived from an EMBL/GenBank/DDBJ whole genome shotgun (WGS) entry which is preliminary data.</text>
</comment>
<reference evidence="1" key="1">
    <citation type="submission" date="2023-01" db="EMBL/GenBank/DDBJ databases">
        <title>Human gut microbiome strain richness.</title>
        <authorList>
            <person name="Chen-Liaw A."/>
        </authorList>
    </citation>
    <scope>NUCLEOTIDE SEQUENCE</scope>
    <source>
        <strain evidence="1">D55st1_G4_D55t1_190419</strain>
    </source>
</reference>
<organism evidence="1 2">
    <name type="scientific">Faecalitalea cylindroides</name>
    <dbReference type="NCBI Taxonomy" id="39483"/>
    <lineage>
        <taxon>Bacteria</taxon>
        <taxon>Bacillati</taxon>
        <taxon>Bacillota</taxon>
        <taxon>Erysipelotrichia</taxon>
        <taxon>Erysipelotrichales</taxon>
        <taxon>Erysipelotrichaceae</taxon>
        <taxon>Faecalitalea</taxon>
    </lineage>
</organism>
<dbReference type="EMBL" id="JAQNCK010000002">
    <property type="protein sequence ID" value="MDC0827338.1"/>
    <property type="molecule type" value="Genomic_DNA"/>
</dbReference>
<gene>
    <name evidence="1" type="ORF">POG00_01285</name>
</gene>
<protein>
    <submittedName>
        <fullName evidence="1">Uncharacterized protein</fullName>
    </submittedName>
</protein>
<evidence type="ECO:0000313" key="1">
    <source>
        <dbReference type="EMBL" id="MDC0827338.1"/>
    </source>
</evidence>
<accession>A0AAW6FMU0</accession>
<proteinExistence type="predicted"/>
<evidence type="ECO:0000313" key="2">
    <source>
        <dbReference type="Proteomes" id="UP001220658"/>
    </source>
</evidence>
<sequence>MTTNTQSFLTKHATSHLMDYQIQKINRQIQDFIHVNQEIDHYHFDVCPNVVKNIPVLSRPV</sequence>
<name>A0AAW6FMU0_9FIRM</name>